<dbReference type="AlphaFoldDB" id="A0A238WF41"/>
<name>A0A238WF41_9PSEU</name>
<feature type="domain" description="ParB-like N-terminal" evidence="2">
    <location>
        <begin position="8"/>
        <end position="96"/>
    </location>
</feature>
<accession>A0A238WF41</accession>
<dbReference type="Gene3D" id="3.90.1530.10">
    <property type="entry name" value="Conserved hypothetical protein from pyrococcus furiosus pfu- 392566-001, ParB domain"/>
    <property type="match status" value="1"/>
</dbReference>
<dbReference type="InterPro" id="IPR003115">
    <property type="entry name" value="ParB_N"/>
</dbReference>
<dbReference type="Proteomes" id="UP000198348">
    <property type="component" value="Unassembled WGS sequence"/>
</dbReference>
<evidence type="ECO:0000259" key="2">
    <source>
        <dbReference type="SMART" id="SM00470"/>
    </source>
</evidence>
<keyword evidence="4" id="KW-1185">Reference proteome</keyword>
<dbReference type="EMBL" id="FZNW01000006">
    <property type="protein sequence ID" value="SNR44299.1"/>
    <property type="molecule type" value="Genomic_DNA"/>
</dbReference>
<feature type="region of interest" description="Disordered" evidence="1">
    <location>
        <begin position="145"/>
        <end position="169"/>
    </location>
</feature>
<dbReference type="RefSeq" id="WP_089300813.1">
    <property type="nucleotide sequence ID" value="NZ_FZNW01000006.1"/>
</dbReference>
<gene>
    <name evidence="3" type="ORF">SAMN06265360_10638</name>
</gene>
<organism evidence="3 4">
    <name type="scientific">Haloechinothrix alba</name>
    <dbReference type="NCBI Taxonomy" id="664784"/>
    <lineage>
        <taxon>Bacteria</taxon>
        <taxon>Bacillati</taxon>
        <taxon>Actinomycetota</taxon>
        <taxon>Actinomycetes</taxon>
        <taxon>Pseudonocardiales</taxon>
        <taxon>Pseudonocardiaceae</taxon>
        <taxon>Haloechinothrix</taxon>
    </lineage>
</organism>
<evidence type="ECO:0000313" key="4">
    <source>
        <dbReference type="Proteomes" id="UP000198348"/>
    </source>
</evidence>
<dbReference type="SUPFAM" id="SSF110849">
    <property type="entry name" value="ParB/Sulfiredoxin"/>
    <property type="match status" value="1"/>
</dbReference>
<dbReference type="SMART" id="SM00470">
    <property type="entry name" value="ParB"/>
    <property type="match status" value="1"/>
</dbReference>
<reference evidence="4" key="1">
    <citation type="submission" date="2017-06" db="EMBL/GenBank/DDBJ databases">
        <authorList>
            <person name="Varghese N."/>
            <person name="Submissions S."/>
        </authorList>
    </citation>
    <scope>NUCLEOTIDE SEQUENCE [LARGE SCALE GENOMIC DNA]</scope>
    <source>
        <strain evidence="4">DSM 45207</strain>
    </source>
</reference>
<proteinExistence type="predicted"/>
<evidence type="ECO:0000256" key="1">
    <source>
        <dbReference type="SAM" id="MobiDB-lite"/>
    </source>
</evidence>
<protein>
    <submittedName>
        <fullName evidence="3">ParB-like nuclease domain-containing protein</fullName>
    </submittedName>
</protein>
<dbReference type="OrthoDB" id="9773060at2"/>
<dbReference type="Pfam" id="PF02195">
    <property type="entry name" value="ParB_N"/>
    <property type="match status" value="1"/>
</dbReference>
<dbReference type="InterPro" id="IPR036086">
    <property type="entry name" value="ParB/Sulfiredoxin_sf"/>
</dbReference>
<evidence type="ECO:0000313" key="3">
    <source>
        <dbReference type="EMBL" id="SNR44299.1"/>
    </source>
</evidence>
<sequence length="220" mass="24006">MTHDLTTDTAPVAELRAYHRNPRQGDTRAIAESLRVNGQYRPIVVNRGTHTGRANEVLAGNHTLAAARDEGWAEITVCYVDVDDDQAARIVTADNRTADRASYDDRILAELLTDLPDLDGTGYDPGDLDDILARIDDTVIETHQDTDADYAESPEETQARQNATEGETRAERGLREIILVLPNADADEADSLIDQLRPDSDTTRGQVVLDALRAAAGSEA</sequence>